<dbReference type="GO" id="GO:0000166">
    <property type="term" value="F:nucleotide binding"/>
    <property type="evidence" value="ECO:0007669"/>
    <property type="project" value="UniProtKB-KW"/>
</dbReference>
<evidence type="ECO:0000256" key="1">
    <source>
        <dbReference type="ARBA" id="ARBA00008023"/>
    </source>
</evidence>
<comment type="catalytic activity">
    <reaction evidence="9 10">
        <text>XTP + H2O = XMP + diphosphate + H(+)</text>
        <dbReference type="Rhea" id="RHEA:28610"/>
        <dbReference type="ChEBI" id="CHEBI:15377"/>
        <dbReference type="ChEBI" id="CHEBI:15378"/>
        <dbReference type="ChEBI" id="CHEBI:33019"/>
        <dbReference type="ChEBI" id="CHEBI:57464"/>
        <dbReference type="ChEBI" id="CHEBI:61314"/>
        <dbReference type="EC" id="3.6.1.66"/>
    </reaction>
</comment>
<feature type="active site" description="Proton acceptor" evidence="10">
    <location>
        <position position="78"/>
    </location>
</feature>
<dbReference type="Proteomes" id="UP000019760">
    <property type="component" value="Unassembled WGS sequence"/>
</dbReference>
<comment type="caution">
    <text evidence="12">The sequence shown here is derived from an EMBL/GenBank/DDBJ whole genome shotgun (WGS) entry which is preliminary data.</text>
</comment>
<dbReference type="GO" id="GO:0017111">
    <property type="term" value="F:ribonucleoside triphosphate phosphatase activity"/>
    <property type="evidence" value="ECO:0007669"/>
    <property type="project" value="InterPro"/>
</dbReference>
<dbReference type="RefSeq" id="WP_042056477.1">
    <property type="nucleotide sequence ID" value="NZ_BAND01000015.1"/>
</dbReference>
<comment type="cofactor">
    <cofactor evidence="10">
        <name>Mg(2+)</name>
        <dbReference type="ChEBI" id="CHEBI:18420"/>
    </cofactor>
    <text evidence="10">Binds 1 Mg(2+) ion per subunit.</text>
</comment>
<evidence type="ECO:0000256" key="3">
    <source>
        <dbReference type="ARBA" id="ARBA00022723"/>
    </source>
</evidence>
<accession>A0A023D314</accession>
<dbReference type="FunFam" id="3.90.950.10:FF:000001">
    <property type="entry name" value="dITP/XTP pyrophosphatase"/>
    <property type="match status" value="1"/>
</dbReference>
<dbReference type="CDD" id="cd00515">
    <property type="entry name" value="HAM1"/>
    <property type="match status" value="1"/>
</dbReference>
<dbReference type="PANTHER" id="PTHR11067:SF9">
    <property type="entry name" value="INOSINE TRIPHOSPHATE PYROPHOSPHATASE"/>
    <property type="match status" value="1"/>
</dbReference>
<dbReference type="HAMAP" id="MF_01405">
    <property type="entry name" value="Non_canon_purine_NTPase"/>
    <property type="match status" value="1"/>
</dbReference>
<keyword evidence="7 10" id="KW-0546">Nucleotide metabolism</keyword>
<keyword evidence="5 10" id="KW-0378">Hydrolase</keyword>
<dbReference type="GO" id="GO:0035870">
    <property type="term" value="F:dITP diphosphatase activity"/>
    <property type="evidence" value="ECO:0007669"/>
    <property type="project" value="UniProtKB-UniRule"/>
</dbReference>
<keyword evidence="6 10" id="KW-0460">Magnesium</keyword>
<protein>
    <recommendedName>
        <fullName evidence="10">dITP/XTP pyrophosphatase</fullName>
        <ecNumber evidence="10">3.6.1.66</ecNumber>
    </recommendedName>
    <alternativeName>
        <fullName evidence="10">Non-canonical purine NTP pyrophosphatase</fullName>
    </alternativeName>
    <alternativeName>
        <fullName evidence="10">Non-standard purine NTP pyrophosphatase</fullName>
    </alternativeName>
    <alternativeName>
        <fullName evidence="10">Nucleoside-triphosphate diphosphatase</fullName>
    </alternativeName>
    <alternativeName>
        <fullName evidence="10">Nucleoside-triphosphate pyrophosphatase</fullName>
        <shortName evidence="10">NTPase</shortName>
    </alternativeName>
</protein>
<comment type="catalytic activity">
    <reaction evidence="10">
        <text>ITP + H2O = IMP + diphosphate + H(+)</text>
        <dbReference type="Rhea" id="RHEA:29399"/>
        <dbReference type="ChEBI" id="CHEBI:15377"/>
        <dbReference type="ChEBI" id="CHEBI:15378"/>
        <dbReference type="ChEBI" id="CHEBI:33019"/>
        <dbReference type="ChEBI" id="CHEBI:58053"/>
        <dbReference type="ChEBI" id="CHEBI:61402"/>
        <dbReference type="EC" id="3.6.1.66"/>
    </reaction>
</comment>
<dbReference type="GO" id="GO:0005829">
    <property type="term" value="C:cytosol"/>
    <property type="evidence" value="ECO:0007669"/>
    <property type="project" value="TreeGrafter"/>
</dbReference>
<comment type="function">
    <text evidence="10">Pyrophosphatase that catalyzes the hydrolysis of nucleoside triphosphates to their monophosphate derivatives, with a high preference for the non-canonical purine nucleotides XTP (xanthosine triphosphate), dITP (deoxyinosine triphosphate) and ITP. Seems to function as a house-cleaning enzyme that removes non-canonical purine nucleotides from the nucleotide pool, thus preventing their incorporation into DNA/RNA and avoiding chromosomal lesions.</text>
</comment>
<proteinExistence type="inferred from homology"/>
<dbReference type="Pfam" id="PF01725">
    <property type="entry name" value="Ham1p_like"/>
    <property type="match status" value="1"/>
</dbReference>
<reference evidence="12 13" key="2">
    <citation type="journal article" date="2014" name="FEMS Microbiol. Lett.">
        <title>Draft genomic DNA sequence of the facultatively methylotrophic bacterium Acidomonas methanolica type strain MB58.</title>
        <authorList>
            <person name="Higashiura N."/>
            <person name="Hadano H."/>
            <person name="Hirakawa H."/>
            <person name="Matsutani M."/>
            <person name="Takabe S."/>
            <person name="Matsushita K."/>
            <person name="Azuma Y."/>
        </authorList>
    </citation>
    <scope>NUCLEOTIDE SEQUENCE [LARGE SCALE GENOMIC DNA]</scope>
    <source>
        <strain evidence="12 13">MB58</strain>
    </source>
</reference>
<dbReference type="GO" id="GO:0009146">
    <property type="term" value="P:purine nucleoside triphosphate catabolic process"/>
    <property type="evidence" value="ECO:0007669"/>
    <property type="project" value="UniProtKB-UniRule"/>
</dbReference>
<feature type="binding site" evidence="10">
    <location>
        <position position="182"/>
    </location>
    <ligand>
        <name>substrate</name>
    </ligand>
</feature>
<comment type="similarity">
    <text evidence="1 10 11">Belongs to the HAM1 NTPase family.</text>
</comment>
<comment type="subunit">
    <text evidence="2 10">Homodimer.</text>
</comment>
<evidence type="ECO:0000256" key="10">
    <source>
        <dbReference type="HAMAP-Rule" id="MF_01405"/>
    </source>
</evidence>
<feature type="binding site" evidence="10">
    <location>
        <begin position="17"/>
        <end position="22"/>
    </location>
    <ligand>
        <name>substrate</name>
    </ligand>
</feature>
<dbReference type="GO" id="GO:0036220">
    <property type="term" value="F:ITP diphosphatase activity"/>
    <property type="evidence" value="ECO:0007669"/>
    <property type="project" value="UniProtKB-UniRule"/>
</dbReference>
<evidence type="ECO:0000256" key="6">
    <source>
        <dbReference type="ARBA" id="ARBA00022842"/>
    </source>
</evidence>
<dbReference type="PANTHER" id="PTHR11067">
    <property type="entry name" value="INOSINE TRIPHOSPHATE PYROPHOSPHATASE/HAM1 PROTEIN"/>
    <property type="match status" value="1"/>
</dbReference>
<dbReference type="SUPFAM" id="SSF52972">
    <property type="entry name" value="ITPase-like"/>
    <property type="match status" value="1"/>
</dbReference>
<gene>
    <name evidence="12" type="ORF">Amme_015_012</name>
</gene>
<feature type="binding site" evidence="10">
    <location>
        <position position="79"/>
    </location>
    <ligand>
        <name>substrate</name>
    </ligand>
</feature>
<dbReference type="GO" id="GO:0036222">
    <property type="term" value="F:XTP diphosphatase activity"/>
    <property type="evidence" value="ECO:0007669"/>
    <property type="project" value="UniProtKB-UniRule"/>
</dbReference>
<keyword evidence="4 10" id="KW-0547">Nucleotide-binding</keyword>
<dbReference type="InterPro" id="IPR020922">
    <property type="entry name" value="dITP/XTP_pyrophosphatase"/>
</dbReference>
<evidence type="ECO:0000256" key="5">
    <source>
        <dbReference type="ARBA" id="ARBA00022801"/>
    </source>
</evidence>
<sequence length="207" mass="21792">MSTPRRLPRGARIVLASHNSGKLAEFRTLLASAGIALVSAAELGLPEPEETADSFAGNAAIKALAAARAADLPALADDSGFCVRALNGQPGPYSARWGGPERDFTKAMTRVNDMLGASPDRHAAFVAVLCLAWPDGEIRCVEGRCEGTVLWPPRGTHGHGYDPIFAPEGETRSFAEMSEAEKNAVSHRGRAFAAFVAACLDPHDAPS</sequence>
<dbReference type="EMBL" id="BAND01000015">
    <property type="protein sequence ID" value="GAJ28145.1"/>
    <property type="molecule type" value="Genomic_DNA"/>
</dbReference>
<organism evidence="12 13">
    <name type="scientific">Acidomonas methanolica NBRC 104435</name>
    <dbReference type="NCBI Taxonomy" id="1231351"/>
    <lineage>
        <taxon>Bacteria</taxon>
        <taxon>Pseudomonadati</taxon>
        <taxon>Pseudomonadota</taxon>
        <taxon>Alphaproteobacteria</taxon>
        <taxon>Acetobacterales</taxon>
        <taxon>Acetobacteraceae</taxon>
        <taxon>Acidomonas</taxon>
    </lineage>
</organism>
<feature type="binding site" evidence="10">
    <location>
        <position position="49"/>
    </location>
    <ligand>
        <name>Mg(2+)</name>
        <dbReference type="ChEBI" id="CHEBI:18420"/>
    </ligand>
</feature>
<feature type="binding site" evidence="10">
    <location>
        <begin position="187"/>
        <end position="188"/>
    </location>
    <ligand>
        <name>substrate</name>
    </ligand>
</feature>
<dbReference type="NCBIfam" id="TIGR00042">
    <property type="entry name" value="RdgB/HAM1 family non-canonical purine NTP pyrophosphatase"/>
    <property type="match status" value="1"/>
</dbReference>
<reference evidence="13" key="1">
    <citation type="journal article" date="2014" name="FEMS Microbiol. Lett.">
        <title>Draft Genomic DNA Sequence of the Facultatively Methylotrophic Bacterium Acidomonas methanolica type strain MB58.</title>
        <authorList>
            <person name="Higashiura N."/>
            <person name="Hadano H."/>
            <person name="Hirakawa H."/>
            <person name="Matsutani M."/>
            <person name="Takabe S."/>
            <person name="Matsushita K."/>
            <person name="Azuma Y."/>
        </authorList>
    </citation>
    <scope>NUCLEOTIDE SEQUENCE [LARGE SCALE GENOMIC DNA]</scope>
    <source>
        <strain evidence="13">MB58</strain>
    </source>
</reference>
<evidence type="ECO:0000256" key="7">
    <source>
        <dbReference type="ARBA" id="ARBA00023080"/>
    </source>
</evidence>
<keyword evidence="3 10" id="KW-0479">Metal-binding</keyword>
<feature type="binding site" evidence="10">
    <location>
        <begin position="159"/>
        <end position="162"/>
    </location>
    <ligand>
        <name>substrate</name>
    </ligand>
</feature>
<evidence type="ECO:0000256" key="11">
    <source>
        <dbReference type="RuleBase" id="RU003781"/>
    </source>
</evidence>
<dbReference type="OrthoDB" id="9807456at2"/>
<dbReference type="GO" id="GO:0009117">
    <property type="term" value="P:nucleotide metabolic process"/>
    <property type="evidence" value="ECO:0007669"/>
    <property type="project" value="UniProtKB-KW"/>
</dbReference>
<dbReference type="InterPro" id="IPR002637">
    <property type="entry name" value="RdgB/HAM1"/>
</dbReference>
<dbReference type="EC" id="3.6.1.66" evidence="10"/>
<dbReference type="Gene3D" id="3.90.950.10">
    <property type="match status" value="1"/>
</dbReference>
<evidence type="ECO:0000313" key="12">
    <source>
        <dbReference type="EMBL" id="GAJ28145.1"/>
    </source>
</evidence>
<evidence type="ECO:0000256" key="8">
    <source>
        <dbReference type="ARBA" id="ARBA00051875"/>
    </source>
</evidence>
<dbReference type="InterPro" id="IPR029001">
    <property type="entry name" value="ITPase-like_fam"/>
</dbReference>
<name>A0A023D314_ACIMT</name>
<feature type="binding site" evidence="10">
    <location>
        <position position="78"/>
    </location>
    <ligand>
        <name>Mg(2+)</name>
        <dbReference type="ChEBI" id="CHEBI:18420"/>
    </ligand>
</feature>
<evidence type="ECO:0000256" key="9">
    <source>
        <dbReference type="ARBA" id="ARBA00052017"/>
    </source>
</evidence>
<evidence type="ECO:0000256" key="2">
    <source>
        <dbReference type="ARBA" id="ARBA00011738"/>
    </source>
</evidence>
<dbReference type="GO" id="GO:0046872">
    <property type="term" value="F:metal ion binding"/>
    <property type="evidence" value="ECO:0007669"/>
    <property type="project" value="UniProtKB-KW"/>
</dbReference>
<keyword evidence="13" id="KW-1185">Reference proteome</keyword>
<comment type="catalytic activity">
    <reaction evidence="8 10">
        <text>dITP + H2O = dIMP + diphosphate + H(+)</text>
        <dbReference type="Rhea" id="RHEA:28342"/>
        <dbReference type="ChEBI" id="CHEBI:15377"/>
        <dbReference type="ChEBI" id="CHEBI:15378"/>
        <dbReference type="ChEBI" id="CHEBI:33019"/>
        <dbReference type="ChEBI" id="CHEBI:61194"/>
        <dbReference type="ChEBI" id="CHEBI:61382"/>
        <dbReference type="EC" id="3.6.1.66"/>
    </reaction>
</comment>
<evidence type="ECO:0000256" key="4">
    <source>
        <dbReference type="ARBA" id="ARBA00022741"/>
    </source>
</evidence>
<evidence type="ECO:0000313" key="13">
    <source>
        <dbReference type="Proteomes" id="UP000019760"/>
    </source>
</evidence>
<dbReference type="AlphaFoldDB" id="A0A023D314"/>